<dbReference type="Pfam" id="PF12698">
    <property type="entry name" value="ABC2_membrane_3"/>
    <property type="match status" value="1"/>
</dbReference>
<dbReference type="AlphaFoldDB" id="A0A8J3ANL3"/>
<evidence type="ECO:0000256" key="3">
    <source>
        <dbReference type="ARBA" id="ARBA00022989"/>
    </source>
</evidence>
<dbReference type="NCBIfam" id="TIGR03062">
    <property type="entry name" value="pip_yhgE_Cterm"/>
    <property type="match status" value="1"/>
</dbReference>
<feature type="transmembrane region" description="Helical" evidence="5">
    <location>
        <begin position="557"/>
        <end position="582"/>
    </location>
</feature>
<evidence type="ECO:0000256" key="1">
    <source>
        <dbReference type="ARBA" id="ARBA00004141"/>
    </source>
</evidence>
<evidence type="ECO:0000259" key="6">
    <source>
        <dbReference type="Pfam" id="PF12698"/>
    </source>
</evidence>
<keyword evidence="4 5" id="KW-0472">Membrane</keyword>
<feature type="transmembrane region" description="Helical" evidence="5">
    <location>
        <begin position="671"/>
        <end position="692"/>
    </location>
</feature>
<dbReference type="NCBIfam" id="TIGR03061">
    <property type="entry name" value="pip_yhgE_Nterm"/>
    <property type="match status" value="1"/>
</dbReference>
<dbReference type="Gene3D" id="1.20.120.20">
    <property type="entry name" value="Apolipoprotein"/>
    <property type="match status" value="1"/>
</dbReference>
<name>A0A8J3ANL3_9BACI</name>
<dbReference type="InterPro" id="IPR017501">
    <property type="entry name" value="Phage_infect_YhgE_C"/>
</dbReference>
<feature type="transmembrane region" description="Helical" evidence="5">
    <location>
        <begin position="588"/>
        <end position="611"/>
    </location>
</feature>
<dbReference type="GO" id="GO:0016020">
    <property type="term" value="C:membrane"/>
    <property type="evidence" value="ECO:0007669"/>
    <property type="project" value="UniProtKB-SubCell"/>
</dbReference>
<reference evidence="8" key="1">
    <citation type="journal article" date="2019" name="Int. J. Syst. Evol. Microbiol.">
        <title>The Global Catalogue of Microorganisms (GCM) 10K type strain sequencing project: providing services to taxonomists for standard genome sequencing and annotation.</title>
        <authorList>
            <consortium name="The Broad Institute Genomics Platform"/>
            <consortium name="The Broad Institute Genome Sequencing Center for Infectious Disease"/>
            <person name="Wu L."/>
            <person name="Ma J."/>
        </authorList>
    </citation>
    <scope>NUCLEOTIDE SEQUENCE [LARGE SCALE GENOMIC DNA]</scope>
    <source>
        <strain evidence="8">CGMCC 1.14993</strain>
    </source>
</reference>
<evidence type="ECO:0000256" key="2">
    <source>
        <dbReference type="ARBA" id="ARBA00022692"/>
    </source>
</evidence>
<feature type="domain" description="ABC-2 type transporter transmembrane" evidence="6">
    <location>
        <begin position="22"/>
        <end position="690"/>
    </location>
</feature>
<dbReference type="EMBL" id="BMHB01000002">
    <property type="protein sequence ID" value="GGI16934.1"/>
    <property type="molecule type" value="Genomic_DNA"/>
</dbReference>
<gene>
    <name evidence="7" type="ORF">GCM10007380_35440</name>
</gene>
<dbReference type="Gene3D" id="3.40.1710.10">
    <property type="entry name" value="abc type-2 transporter like domain"/>
    <property type="match status" value="1"/>
</dbReference>
<evidence type="ECO:0000256" key="5">
    <source>
        <dbReference type="SAM" id="Phobius"/>
    </source>
</evidence>
<keyword evidence="2 5" id="KW-0812">Transmembrane</keyword>
<dbReference type="InterPro" id="IPR051328">
    <property type="entry name" value="T7SS_ABC-Transporter"/>
</dbReference>
<evidence type="ECO:0000256" key="4">
    <source>
        <dbReference type="ARBA" id="ARBA00023136"/>
    </source>
</evidence>
<dbReference type="InterPro" id="IPR013525">
    <property type="entry name" value="ABC2_TM"/>
</dbReference>
<dbReference type="Proteomes" id="UP000626244">
    <property type="component" value="Unassembled WGS sequence"/>
</dbReference>
<keyword evidence="8" id="KW-1185">Reference proteome</keyword>
<accession>A0A8J3ANL3</accession>
<evidence type="ECO:0000313" key="8">
    <source>
        <dbReference type="Proteomes" id="UP000626244"/>
    </source>
</evidence>
<organism evidence="7 8">
    <name type="scientific">Gottfriedia solisilvae</name>
    <dbReference type="NCBI Taxonomy" id="1516104"/>
    <lineage>
        <taxon>Bacteria</taxon>
        <taxon>Bacillati</taxon>
        <taxon>Bacillota</taxon>
        <taxon>Bacilli</taxon>
        <taxon>Bacillales</taxon>
        <taxon>Bacillaceae</taxon>
        <taxon>Gottfriedia</taxon>
    </lineage>
</organism>
<feature type="transmembrane region" description="Helical" evidence="5">
    <location>
        <begin position="519"/>
        <end position="537"/>
    </location>
</feature>
<dbReference type="PANTHER" id="PTHR43077:SF10">
    <property type="entry name" value="TRANSPORT PERMEASE PROTEIN"/>
    <property type="match status" value="1"/>
</dbReference>
<comment type="subcellular location">
    <subcellularLocation>
        <location evidence="1">Membrane</location>
        <topology evidence="1">Multi-pass membrane protein</topology>
    </subcellularLocation>
</comment>
<keyword evidence="3 5" id="KW-1133">Transmembrane helix</keyword>
<feature type="transmembrane region" description="Helical" evidence="5">
    <location>
        <begin position="20"/>
        <end position="38"/>
    </location>
</feature>
<dbReference type="GO" id="GO:0140359">
    <property type="term" value="F:ABC-type transporter activity"/>
    <property type="evidence" value="ECO:0007669"/>
    <property type="project" value="InterPro"/>
</dbReference>
<feature type="transmembrane region" description="Helical" evidence="5">
    <location>
        <begin position="618"/>
        <end position="636"/>
    </location>
</feature>
<evidence type="ECO:0000313" key="7">
    <source>
        <dbReference type="EMBL" id="GGI16934.1"/>
    </source>
</evidence>
<sequence length="714" mass="80277">MNAILEIYRRDLKRIVTNWAALMIIIGLIFLPSMYAWFNIKSAWNPYGNTKGLKVAIVNEDRGATVLNKNINIGNEVVHALKKEPTLGWRFINQEDANKGVKHGIYYASIIIPSDFSEKISTVITDNPQKPELLYSVNEKLNIIAPKYTEKGASGIASEITKKFEKTVSTEVLSVFNKIGIDLQSNLPLLKKTEKTIFLLEEDLPKIEQGVRKALIHMNNIQSVIQTANQDLQLINELASNAEMFTNDISNFLENINKSIQNVTPFIKQALFLLQNQSSTIQNLVNQMQNKDISNVDALKFTRELEEHLANSSKTMNDLIQFLTTYNNGTSIDLSNELDSLKLVQSNVSRLQDATNDVNEALESGREVPQDVLNKMNLYASNINDSLANLTNRFDTDFAPKINNISKLANSSINNIRTVLNDTKKSIPAIKAVLNDTSKLISMKKGEVQQLVNDFPMIEEKIKNLANKIRDAKKQGSIEDLIDFLRTDIEKTSDFYSNPIKIKNERIYPIPNYGTGMTPFYTTLSLWVGTLLLVSLLTTEVHEEQQYKSREVYFGRFLTFISITILQSIVVTVGNFLILGTYAANKGYFILFGIFISIVFTFIVYTFVSVFGNVGKGISIIFLVLQISGAGGVYPVQVTPTFFQIINPYLPFTYAISLLREATGGILWSTVYRDLLVLFIYIVLAVLLGVVLKGPINNKSQNIINLSKKSKIIH</sequence>
<proteinExistence type="predicted"/>
<dbReference type="PANTHER" id="PTHR43077">
    <property type="entry name" value="TRANSPORT PERMEASE YVFS-RELATED"/>
    <property type="match status" value="1"/>
</dbReference>
<protein>
    <submittedName>
        <fullName evidence="7">Phage infection protein</fullName>
    </submittedName>
</protein>
<dbReference type="InterPro" id="IPR017500">
    <property type="entry name" value="Phage_infect_YhgE_N"/>
</dbReference>
<comment type="caution">
    <text evidence="7">The sequence shown here is derived from an EMBL/GenBank/DDBJ whole genome shotgun (WGS) entry which is preliminary data.</text>
</comment>